<dbReference type="VEuPathDB" id="FungiDB:VP01_1357g1"/>
<comment type="caution">
    <text evidence="1">The sequence shown here is derived from an EMBL/GenBank/DDBJ whole genome shotgun (WGS) entry which is preliminary data.</text>
</comment>
<name>A0A0L6VNP7_9BASI</name>
<dbReference type="AlphaFoldDB" id="A0A0L6VNP7"/>
<dbReference type="Proteomes" id="UP000037035">
    <property type="component" value="Unassembled WGS sequence"/>
</dbReference>
<evidence type="ECO:0000313" key="1">
    <source>
        <dbReference type="EMBL" id="KNZ61790.1"/>
    </source>
</evidence>
<reference evidence="1 2" key="1">
    <citation type="submission" date="2015-08" db="EMBL/GenBank/DDBJ databases">
        <title>Next Generation Sequencing and Analysis of the Genome of Puccinia sorghi L Schw, the Causal Agent of Maize Common Rust.</title>
        <authorList>
            <person name="Rochi L."/>
            <person name="Burguener G."/>
            <person name="Darino M."/>
            <person name="Turjanski A."/>
            <person name="Kreff E."/>
            <person name="Dieguez M.J."/>
            <person name="Sacco F."/>
        </authorList>
    </citation>
    <scope>NUCLEOTIDE SEQUENCE [LARGE SCALE GENOMIC DNA]</scope>
    <source>
        <strain evidence="1 2">RO10H11247</strain>
    </source>
</reference>
<evidence type="ECO:0000313" key="2">
    <source>
        <dbReference type="Proteomes" id="UP000037035"/>
    </source>
</evidence>
<feature type="non-terminal residue" evidence="1">
    <location>
        <position position="1"/>
    </location>
</feature>
<keyword evidence="2" id="KW-1185">Reference proteome</keyword>
<organism evidence="1 2">
    <name type="scientific">Puccinia sorghi</name>
    <dbReference type="NCBI Taxonomy" id="27349"/>
    <lineage>
        <taxon>Eukaryota</taxon>
        <taxon>Fungi</taxon>
        <taxon>Dikarya</taxon>
        <taxon>Basidiomycota</taxon>
        <taxon>Pucciniomycotina</taxon>
        <taxon>Pucciniomycetes</taxon>
        <taxon>Pucciniales</taxon>
        <taxon>Pucciniaceae</taxon>
        <taxon>Puccinia</taxon>
    </lineage>
</organism>
<protein>
    <submittedName>
        <fullName evidence="1">Uncharacterized protein</fullName>
    </submittedName>
</protein>
<sequence length="276" mass="31527">ESSTNPLVFIPQQIVSIEGTQCILTSQLIRNSRNLECIAHPNRNQRILSASLLSCLLTLECFTGSKKILFLPLKEKKKLIYSKSSVKHVALHKILAQLPKFDMQKVKQSFWFTVQTAQGSILLTGRLLEFGWSINHKVISAFLFDLTGRFNCDYTNYFWTKVVHRFLKKYLPEAKVPHKPVFCVQCAKSKTLDIKSHGVYSNLPRDKHLDLCMTDVAGPFDTDINGCCFLLTMRDHTGTYTFCEVLASRSQSSRKNACLDQSFEEYVWEDAVISLM</sequence>
<accession>A0A0L6VNP7</accession>
<gene>
    <name evidence="1" type="ORF">VP01_1357g1</name>
</gene>
<dbReference type="EMBL" id="LAVV01003976">
    <property type="protein sequence ID" value="KNZ61790.1"/>
    <property type="molecule type" value="Genomic_DNA"/>
</dbReference>
<proteinExistence type="predicted"/>